<evidence type="ECO:0000256" key="19">
    <source>
        <dbReference type="ARBA" id="ARBA00031825"/>
    </source>
</evidence>
<dbReference type="PANTHER" id="PTHR46382">
    <property type="entry name" value="PHOSPHATIDATE CYTIDYLYLTRANSFERASE"/>
    <property type="match status" value="1"/>
</dbReference>
<keyword evidence="13 24" id="KW-1133">Transmembrane helix</keyword>
<feature type="transmembrane region" description="Helical" evidence="24">
    <location>
        <begin position="48"/>
        <end position="70"/>
    </location>
</feature>
<comment type="subcellular location">
    <subcellularLocation>
        <location evidence="2">Cell membrane</location>
        <topology evidence="2">Multi-pass membrane protein</topology>
    </subcellularLocation>
</comment>
<evidence type="ECO:0000313" key="26">
    <source>
        <dbReference type="Proteomes" id="UP000000611"/>
    </source>
</evidence>
<evidence type="ECO:0000256" key="20">
    <source>
        <dbReference type="ARBA" id="ARBA00032253"/>
    </source>
</evidence>
<evidence type="ECO:0000256" key="6">
    <source>
        <dbReference type="ARBA" id="ARBA00012487"/>
    </source>
</evidence>
<evidence type="ECO:0000256" key="13">
    <source>
        <dbReference type="ARBA" id="ARBA00022989"/>
    </source>
</evidence>
<keyword evidence="14" id="KW-0443">Lipid metabolism</keyword>
<dbReference type="GO" id="GO:0004605">
    <property type="term" value="F:phosphatidate cytidylyltransferase activity"/>
    <property type="evidence" value="ECO:0007669"/>
    <property type="project" value="UniProtKB-EC"/>
</dbReference>
<feature type="transmembrane region" description="Helical" evidence="24">
    <location>
        <begin position="165"/>
        <end position="185"/>
    </location>
</feature>
<dbReference type="Proteomes" id="UP000000611">
    <property type="component" value="Chromosome"/>
</dbReference>
<feature type="transmembrane region" description="Helical" evidence="24">
    <location>
        <begin position="6"/>
        <end position="28"/>
    </location>
</feature>
<dbReference type="eggNOG" id="COG4589">
    <property type="taxonomic scope" value="Bacteria"/>
</dbReference>
<feature type="transmembrane region" description="Helical" evidence="24">
    <location>
        <begin position="106"/>
        <end position="127"/>
    </location>
</feature>
<keyword evidence="15 24" id="KW-0472">Membrane</keyword>
<dbReference type="KEGG" id="bdu:BDU_122"/>
<reference evidence="25 26" key="1">
    <citation type="journal article" date="2008" name="PLoS Genet.">
        <title>The genome of Borrelia recurrentis, the agent of deadly louse-borne relapsing fever, is a degraded subset of tick-borne Borrelia duttonii.</title>
        <authorList>
            <person name="Lescot M."/>
            <person name="Audic S."/>
            <person name="Robert C."/>
            <person name="Nguyen T.T."/>
            <person name="Blanc G."/>
            <person name="Cutler S.J."/>
            <person name="Wincker P."/>
            <person name="Couloux A."/>
            <person name="Claverie J.-M."/>
            <person name="Raoult D."/>
            <person name="Drancourt M."/>
        </authorList>
    </citation>
    <scope>NUCLEOTIDE SEQUENCE [LARGE SCALE GENOMIC DNA]</scope>
    <source>
        <strain evidence="25 26">Ly</strain>
    </source>
</reference>
<evidence type="ECO:0000256" key="22">
    <source>
        <dbReference type="ARBA" id="ARBA00032743"/>
    </source>
</evidence>
<feature type="transmembrane region" description="Helical" evidence="24">
    <location>
        <begin position="232"/>
        <end position="256"/>
    </location>
</feature>
<dbReference type="PANTHER" id="PTHR46382:SF1">
    <property type="entry name" value="PHOSPHATIDATE CYTIDYLYLTRANSFERASE"/>
    <property type="match status" value="1"/>
</dbReference>
<feature type="transmembrane region" description="Helical" evidence="24">
    <location>
        <begin position="133"/>
        <end position="153"/>
    </location>
</feature>
<dbReference type="Pfam" id="PF01148">
    <property type="entry name" value="CTP_transf_1"/>
    <property type="match status" value="1"/>
</dbReference>
<keyword evidence="11 24" id="KW-0812">Transmembrane</keyword>
<keyword evidence="17" id="KW-1208">Phospholipid metabolism</keyword>
<dbReference type="STRING" id="412419.BDU_122"/>
<comment type="pathway">
    <text evidence="4">Lipid metabolism.</text>
</comment>
<comment type="pathway">
    <text evidence="3">Phospholipid metabolism; CDP-diacylglycerol biosynthesis; CDP-diacylglycerol from sn-glycerol 3-phosphate: step 3/3.</text>
</comment>
<evidence type="ECO:0000256" key="3">
    <source>
        <dbReference type="ARBA" id="ARBA00005119"/>
    </source>
</evidence>
<evidence type="ECO:0000256" key="9">
    <source>
        <dbReference type="ARBA" id="ARBA00022516"/>
    </source>
</evidence>
<evidence type="ECO:0000256" key="10">
    <source>
        <dbReference type="ARBA" id="ARBA00022679"/>
    </source>
</evidence>
<evidence type="ECO:0000256" key="15">
    <source>
        <dbReference type="ARBA" id="ARBA00023136"/>
    </source>
</evidence>
<organism evidence="25 26">
    <name type="scientific">Borrelia duttonii (strain Ly)</name>
    <dbReference type="NCBI Taxonomy" id="412419"/>
    <lineage>
        <taxon>Bacteria</taxon>
        <taxon>Pseudomonadati</taxon>
        <taxon>Spirochaetota</taxon>
        <taxon>Spirochaetia</taxon>
        <taxon>Spirochaetales</taxon>
        <taxon>Borreliaceae</taxon>
        <taxon>Borrelia</taxon>
    </lineage>
</organism>
<evidence type="ECO:0000256" key="24">
    <source>
        <dbReference type="SAM" id="Phobius"/>
    </source>
</evidence>
<feature type="transmembrane region" description="Helical" evidence="24">
    <location>
        <begin position="191"/>
        <end position="212"/>
    </location>
</feature>
<protein>
    <recommendedName>
        <fullName evidence="7">Phosphatidate cytidylyltransferase</fullName>
        <ecNumber evidence="6">2.7.7.41</ecNumber>
    </recommendedName>
    <alternativeName>
        <fullName evidence="20">CDP-DAG synthase</fullName>
    </alternativeName>
    <alternativeName>
        <fullName evidence="22">CDP-DG synthase</fullName>
    </alternativeName>
    <alternativeName>
        <fullName evidence="18">CDP-diacylglycerol synthase</fullName>
    </alternativeName>
    <alternativeName>
        <fullName evidence="21">CDP-diglyceride pyrophosphorylase</fullName>
    </alternativeName>
    <alternativeName>
        <fullName evidence="23">CDP-diglyceride synthase</fullName>
    </alternativeName>
    <alternativeName>
        <fullName evidence="19">CTP:phosphatidate cytidylyltransferase</fullName>
    </alternativeName>
</protein>
<evidence type="ECO:0000256" key="11">
    <source>
        <dbReference type="ARBA" id="ARBA00022692"/>
    </source>
</evidence>
<keyword evidence="26" id="KW-1185">Reference proteome</keyword>
<evidence type="ECO:0000256" key="17">
    <source>
        <dbReference type="ARBA" id="ARBA00023264"/>
    </source>
</evidence>
<dbReference type="AlphaFoldDB" id="B5RLJ3"/>
<keyword evidence="8" id="KW-1003">Cell membrane</keyword>
<evidence type="ECO:0000256" key="14">
    <source>
        <dbReference type="ARBA" id="ARBA00023098"/>
    </source>
</evidence>
<keyword evidence="9" id="KW-0444">Lipid biosynthesis</keyword>
<dbReference type="GO" id="GO:0016024">
    <property type="term" value="P:CDP-diacylglycerol biosynthetic process"/>
    <property type="evidence" value="ECO:0007669"/>
    <property type="project" value="TreeGrafter"/>
</dbReference>
<evidence type="ECO:0000313" key="25">
    <source>
        <dbReference type="EMBL" id="ACH93078.1"/>
    </source>
</evidence>
<evidence type="ECO:0000256" key="1">
    <source>
        <dbReference type="ARBA" id="ARBA00001698"/>
    </source>
</evidence>
<evidence type="ECO:0000256" key="21">
    <source>
        <dbReference type="ARBA" id="ARBA00032396"/>
    </source>
</evidence>
<feature type="transmembrane region" description="Helical" evidence="24">
    <location>
        <begin position="262"/>
        <end position="279"/>
    </location>
</feature>
<evidence type="ECO:0000256" key="23">
    <source>
        <dbReference type="ARBA" id="ARBA00033406"/>
    </source>
</evidence>
<evidence type="ECO:0000256" key="4">
    <source>
        <dbReference type="ARBA" id="ARBA00005189"/>
    </source>
</evidence>
<evidence type="ECO:0000256" key="7">
    <source>
        <dbReference type="ARBA" id="ARBA00019373"/>
    </source>
</evidence>
<sequence>MLIVNLFFQMFYGQIILFFIMREIWNVLRIGRETLGDKGLFSIRSKKLTFVARLGTFLFFVPLVLLLIFLEFKSYLFINILIFMFSGIAAKEVNDLLKFKSASVSSTLSFFLGIFPPILTYVHFNILDLGINIVFYLVITLVFSNWIVNLVFIKENEIVNFLSQATSIIFILIYPGILMSFVVAITTLPKAPILLLILFSMVSGNDTFAYLFGYFFGKNSYKPTIISPNKTIMGFFGGILFSVIVVLIVVSLGLINLTYGEAMVFGVLIGFFTIIGDLFESGLKRSAGVKDSGKIIPGRGGALDSIDSYLLTGPIFYLYLS</sequence>
<dbReference type="EC" id="2.7.7.41" evidence="6"/>
<evidence type="ECO:0000256" key="18">
    <source>
        <dbReference type="ARBA" id="ARBA00029893"/>
    </source>
</evidence>
<comment type="similarity">
    <text evidence="5">Belongs to the CDS family.</text>
</comment>
<evidence type="ECO:0000256" key="8">
    <source>
        <dbReference type="ARBA" id="ARBA00022475"/>
    </source>
</evidence>
<dbReference type="HOGENOM" id="CLU_037294_3_1_12"/>
<gene>
    <name evidence="25" type="primary">cdsA</name>
    <name evidence="25" type="ordered locus">BDU_122</name>
</gene>
<dbReference type="EMBL" id="CP000976">
    <property type="protein sequence ID" value="ACH93078.1"/>
    <property type="molecule type" value="Genomic_DNA"/>
</dbReference>
<name>B5RLJ3_BORDL</name>
<proteinExistence type="inferred from homology"/>
<keyword evidence="16" id="KW-0594">Phospholipid biosynthesis</keyword>
<evidence type="ECO:0000256" key="12">
    <source>
        <dbReference type="ARBA" id="ARBA00022695"/>
    </source>
</evidence>
<feature type="transmembrane region" description="Helical" evidence="24">
    <location>
        <begin position="76"/>
        <end position="94"/>
    </location>
</feature>
<comment type="catalytic activity">
    <reaction evidence="1">
        <text>a 1,2-diacyl-sn-glycero-3-phosphate + CTP + H(+) = a CDP-1,2-diacyl-sn-glycerol + diphosphate</text>
        <dbReference type="Rhea" id="RHEA:16229"/>
        <dbReference type="ChEBI" id="CHEBI:15378"/>
        <dbReference type="ChEBI" id="CHEBI:33019"/>
        <dbReference type="ChEBI" id="CHEBI:37563"/>
        <dbReference type="ChEBI" id="CHEBI:58332"/>
        <dbReference type="ChEBI" id="CHEBI:58608"/>
        <dbReference type="EC" id="2.7.7.41"/>
    </reaction>
</comment>
<evidence type="ECO:0000256" key="16">
    <source>
        <dbReference type="ARBA" id="ARBA00023209"/>
    </source>
</evidence>
<dbReference type="GO" id="GO:0005886">
    <property type="term" value="C:plasma membrane"/>
    <property type="evidence" value="ECO:0007669"/>
    <property type="project" value="UniProtKB-SubCell"/>
</dbReference>
<keyword evidence="12 25" id="KW-0548">Nucleotidyltransferase</keyword>
<evidence type="ECO:0000256" key="2">
    <source>
        <dbReference type="ARBA" id="ARBA00004651"/>
    </source>
</evidence>
<evidence type="ECO:0000256" key="5">
    <source>
        <dbReference type="ARBA" id="ARBA00010185"/>
    </source>
</evidence>
<accession>B5RLJ3</accession>
<keyword evidence="10 25" id="KW-0808">Transferase</keyword>